<protein>
    <recommendedName>
        <fullName evidence="15">RanBP2-type domain-containing protein</fullName>
    </recommendedName>
</protein>
<feature type="region of interest" description="Disordered" evidence="11">
    <location>
        <begin position="176"/>
        <end position="259"/>
    </location>
</feature>
<accession>A0A0B6ZCA3</accession>
<feature type="compositionally biased region" description="Basic and acidic residues" evidence="11">
    <location>
        <begin position="57"/>
        <end position="67"/>
    </location>
</feature>
<organism evidence="14">
    <name type="scientific">Arion vulgaris</name>
    <dbReference type="NCBI Taxonomy" id="1028688"/>
    <lineage>
        <taxon>Eukaryota</taxon>
        <taxon>Metazoa</taxon>
        <taxon>Spiralia</taxon>
        <taxon>Lophotrochozoa</taxon>
        <taxon>Mollusca</taxon>
        <taxon>Gastropoda</taxon>
        <taxon>Heterobranchia</taxon>
        <taxon>Euthyneura</taxon>
        <taxon>Panpulmonata</taxon>
        <taxon>Eupulmonata</taxon>
        <taxon>Stylommatophora</taxon>
        <taxon>Helicina</taxon>
        <taxon>Arionoidea</taxon>
        <taxon>Arionidae</taxon>
        <taxon>Arion</taxon>
    </lineage>
</organism>
<keyword evidence="3" id="KW-0547">Nucleotide-binding</keyword>
<feature type="compositionally biased region" description="Gly residues" evidence="11">
    <location>
        <begin position="38"/>
        <end position="53"/>
    </location>
</feature>
<dbReference type="GO" id="GO:0003723">
    <property type="term" value="F:RNA binding"/>
    <property type="evidence" value="ECO:0007669"/>
    <property type="project" value="UniProtKB-KW"/>
</dbReference>
<feature type="domain" description="DEAD-box RNA helicase Q" evidence="13">
    <location>
        <begin position="286"/>
        <end position="310"/>
    </location>
</feature>
<gene>
    <name evidence="14" type="primary">ORF57444</name>
</gene>
<evidence type="ECO:0000256" key="6">
    <source>
        <dbReference type="ARBA" id="ARBA00022840"/>
    </source>
</evidence>
<dbReference type="SUPFAM" id="SSF90209">
    <property type="entry name" value="Ran binding protein zinc finger-like"/>
    <property type="match status" value="2"/>
</dbReference>
<keyword evidence="2" id="KW-0479">Metal-binding</keyword>
<comment type="subcellular location">
    <subcellularLocation>
        <location evidence="1">Nucleus</location>
    </subcellularLocation>
</comment>
<feature type="region of interest" description="Disordered" evidence="11">
    <location>
        <begin position="126"/>
        <end position="163"/>
    </location>
</feature>
<evidence type="ECO:0008006" key="15">
    <source>
        <dbReference type="Google" id="ProtNLM"/>
    </source>
</evidence>
<name>A0A0B6ZCA3_9EUPU</name>
<feature type="non-terminal residue" evidence="14">
    <location>
        <position position="310"/>
    </location>
</feature>
<dbReference type="GO" id="GO:0008270">
    <property type="term" value="F:zinc ion binding"/>
    <property type="evidence" value="ECO:0007669"/>
    <property type="project" value="UniProtKB-KW"/>
</dbReference>
<dbReference type="PANTHER" id="PTHR23238">
    <property type="entry name" value="RNA BINDING PROTEIN"/>
    <property type="match status" value="1"/>
</dbReference>
<keyword evidence="7" id="KW-0694">RNA-binding</keyword>
<feature type="compositionally biased region" description="Basic and acidic residues" evidence="11">
    <location>
        <begin position="91"/>
        <end position="103"/>
    </location>
</feature>
<evidence type="ECO:0000256" key="7">
    <source>
        <dbReference type="ARBA" id="ARBA00022884"/>
    </source>
</evidence>
<evidence type="ECO:0000256" key="11">
    <source>
        <dbReference type="SAM" id="MobiDB-lite"/>
    </source>
</evidence>
<keyword evidence="4 9" id="KW-0863">Zinc-finger</keyword>
<feature type="compositionally biased region" description="Gly residues" evidence="11">
    <location>
        <begin position="81"/>
        <end position="90"/>
    </location>
</feature>
<feature type="domain" description="RanBP2-type" evidence="12">
    <location>
        <begin position="100"/>
        <end position="131"/>
    </location>
</feature>
<reference evidence="14" key="1">
    <citation type="submission" date="2014-12" db="EMBL/GenBank/DDBJ databases">
        <title>Insight into the proteome of Arion vulgaris.</title>
        <authorList>
            <person name="Aradska J."/>
            <person name="Bulat T."/>
            <person name="Smidak R."/>
            <person name="Sarate P."/>
            <person name="Gangsoo J."/>
            <person name="Sialana F."/>
            <person name="Bilban M."/>
            <person name="Lubec G."/>
        </authorList>
    </citation>
    <scope>NUCLEOTIDE SEQUENCE</scope>
    <source>
        <tissue evidence="14">Skin</tissue>
    </source>
</reference>
<dbReference type="AlphaFoldDB" id="A0A0B6ZCA3"/>
<dbReference type="PROSITE" id="PS50199">
    <property type="entry name" value="ZF_RANBP2_2"/>
    <property type="match status" value="2"/>
</dbReference>
<feature type="region of interest" description="Disordered" evidence="11">
    <location>
        <begin position="1"/>
        <end position="107"/>
    </location>
</feature>
<dbReference type="SMART" id="SM00547">
    <property type="entry name" value="ZnF_RBZ"/>
    <property type="match status" value="2"/>
</dbReference>
<evidence type="ECO:0000256" key="9">
    <source>
        <dbReference type="PROSITE-ProRule" id="PRU00322"/>
    </source>
</evidence>
<dbReference type="Pfam" id="PF00641">
    <property type="entry name" value="Zn_ribbon_RanBP"/>
    <property type="match status" value="1"/>
</dbReference>
<keyword evidence="8" id="KW-0539">Nucleus</keyword>
<dbReference type="InterPro" id="IPR014014">
    <property type="entry name" value="RNA_helicase_DEAD_Q_motif"/>
</dbReference>
<evidence type="ECO:0000313" key="14">
    <source>
        <dbReference type="EMBL" id="CEK66138.1"/>
    </source>
</evidence>
<keyword evidence="6" id="KW-0067">ATP-binding</keyword>
<evidence type="ECO:0000259" key="12">
    <source>
        <dbReference type="PROSITE" id="PS50199"/>
    </source>
</evidence>
<feature type="compositionally biased region" description="Basic and acidic residues" evidence="11">
    <location>
        <begin position="177"/>
        <end position="193"/>
    </location>
</feature>
<dbReference type="GO" id="GO:0003724">
    <property type="term" value="F:RNA helicase activity"/>
    <property type="evidence" value="ECO:0007669"/>
    <property type="project" value="InterPro"/>
</dbReference>
<dbReference type="PROSITE" id="PS51195">
    <property type="entry name" value="Q_MOTIF"/>
    <property type="match status" value="1"/>
</dbReference>
<dbReference type="PROSITE" id="PS01358">
    <property type="entry name" value="ZF_RANBP2_1"/>
    <property type="match status" value="2"/>
</dbReference>
<dbReference type="InterPro" id="IPR034870">
    <property type="entry name" value="TET_fam"/>
</dbReference>
<evidence type="ECO:0000256" key="3">
    <source>
        <dbReference type="ARBA" id="ARBA00022741"/>
    </source>
</evidence>
<feature type="compositionally biased region" description="Basic and acidic residues" evidence="11">
    <location>
        <begin position="139"/>
        <end position="156"/>
    </location>
</feature>
<feature type="non-terminal residue" evidence="14">
    <location>
        <position position="1"/>
    </location>
</feature>
<dbReference type="Gene3D" id="4.10.1060.10">
    <property type="entry name" value="Zinc finger, RanBP2-type"/>
    <property type="match status" value="2"/>
</dbReference>
<dbReference type="InterPro" id="IPR001876">
    <property type="entry name" value="Znf_RanBP2"/>
</dbReference>
<feature type="domain" description="RanBP2-type" evidence="12">
    <location>
        <begin position="154"/>
        <end position="185"/>
    </location>
</feature>
<evidence type="ECO:0000256" key="4">
    <source>
        <dbReference type="ARBA" id="ARBA00022771"/>
    </source>
</evidence>
<keyword evidence="5" id="KW-0862">Zinc</keyword>
<dbReference type="GO" id="GO:0005524">
    <property type="term" value="F:ATP binding"/>
    <property type="evidence" value="ECO:0007669"/>
    <property type="project" value="UniProtKB-KW"/>
</dbReference>
<dbReference type="InterPro" id="IPR036443">
    <property type="entry name" value="Znf_RanBP2_sf"/>
</dbReference>
<evidence type="ECO:0000256" key="5">
    <source>
        <dbReference type="ARBA" id="ARBA00022833"/>
    </source>
</evidence>
<evidence type="ECO:0000256" key="8">
    <source>
        <dbReference type="ARBA" id="ARBA00023242"/>
    </source>
</evidence>
<dbReference type="GO" id="GO:0006355">
    <property type="term" value="P:regulation of DNA-templated transcription"/>
    <property type="evidence" value="ECO:0007669"/>
    <property type="project" value="InterPro"/>
</dbReference>
<feature type="short sequence motif" description="Q motif" evidence="10">
    <location>
        <begin position="286"/>
        <end position="310"/>
    </location>
</feature>
<dbReference type="GO" id="GO:0005634">
    <property type="term" value="C:nucleus"/>
    <property type="evidence" value="ECO:0007669"/>
    <property type="project" value="UniProtKB-SubCell"/>
</dbReference>
<evidence type="ECO:0000259" key="13">
    <source>
        <dbReference type="PROSITE" id="PS51195"/>
    </source>
</evidence>
<evidence type="ECO:0000256" key="10">
    <source>
        <dbReference type="PROSITE-ProRule" id="PRU00552"/>
    </source>
</evidence>
<sequence length="310" mass="33326">GNSNGGFGRRTNEDSRGGFGGNSNGDLGNRTKEDSSGEFGGNSNGYSGSGFGGSNNHRNDHTEDSESSRFGGSRGGDRGGSRGGARGGSRGGHETDNGRREGDWMCPNSDCGNKNFAFRKCCQKCETAKPDNGNGSGDYNRRGGDRSGADRNERSGDWVCPDADCGNRNFAFRSKCQKCDTPKPQTRGDDSNKENQGGRTGGFRNGGFGNSADSSENGTERNGARRNNQESGDQDDQPREAKYIPPTPSDKEEDIFSGTVQKGINFDKYDDIPVEVSGRDQCGVITSFDEAGFYPTFLRNLKRANFERPT</sequence>
<dbReference type="EMBL" id="HACG01019273">
    <property type="protein sequence ID" value="CEK66138.1"/>
    <property type="molecule type" value="Transcribed_RNA"/>
</dbReference>
<feature type="compositionally biased region" description="Gly residues" evidence="11">
    <location>
        <begin position="198"/>
        <end position="209"/>
    </location>
</feature>
<evidence type="ECO:0000256" key="1">
    <source>
        <dbReference type="ARBA" id="ARBA00004123"/>
    </source>
</evidence>
<evidence type="ECO:0000256" key="2">
    <source>
        <dbReference type="ARBA" id="ARBA00022723"/>
    </source>
</evidence>
<proteinExistence type="predicted"/>